<organism evidence="1">
    <name type="scientific">marine metagenome</name>
    <dbReference type="NCBI Taxonomy" id="408172"/>
    <lineage>
        <taxon>unclassified sequences</taxon>
        <taxon>metagenomes</taxon>
        <taxon>ecological metagenomes</taxon>
    </lineage>
</organism>
<reference evidence="1" key="1">
    <citation type="submission" date="2018-05" db="EMBL/GenBank/DDBJ databases">
        <authorList>
            <person name="Lanie J.A."/>
            <person name="Ng W.-L."/>
            <person name="Kazmierczak K.M."/>
            <person name="Andrzejewski T.M."/>
            <person name="Davidsen T.M."/>
            <person name="Wayne K.J."/>
            <person name="Tettelin H."/>
            <person name="Glass J.I."/>
            <person name="Rusch D."/>
            <person name="Podicherti R."/>
            <person name="Tsui H.-C.T."/>
            <person name="Winkler M.E."/>
        </authorList>
    </citation>
    <scope>NUCLEOTIDE SEQUENCE</scope>
</reference>
<dbReference type="AlphaFoldDB" id="A0A383EPK2"/>
<evidence type="ECO:0000313" key="1">
    <source>
        <dbReference type="EMBL" id="SVE58240.1"/>
    </source>
</evidence>
<gene>
    <name evidence="1" type="ORF">METZ01_LOCUS511094</name>
</gene>
<sequence length="230" mass="26171">ERIKHLYSKLLGRAGDQLEALYTTVCHHCGGPADTRFTVTSDRYRCQQCRHSFLAEDVVTRKTKKSCPRCLERLPHRRTREGQMPVEISARCRGKCPAGLFRRRYDDPNPAAKAAFYQFDLPLATNPGRKAPDYWFPTNRFPSGLKSAELFKRGIFGVHQLFSPRNLHALAKLRTGIDSFEGNDRDVLLLIFTGALMSLSLKAQHLENGGGYLPAMYYVPPVRKERNPAY</sequence>
<name>A0A383EPK2_9ZZZZ</name>
<proteinExistence type="predicted"/>
<protein>
    <submittedName>
        <fullName evidence="1">Uncharacterized protein</fullName>
    </submittedName>
</protein>
<accession>A0A383EPK2</accession>
<feature type="non-terminal residue" evidence="1">
    <location>
        <position position="1"/>
    </location>
</feature>
<dbReference type="EMBL" id="UINC01227384">
    <property type="protein sequence ID" value="SVE58240.1"/>
    <property type="molecule type" value="Genomic_DNA"/>
</dbReference>
<feature type="non-terminal residue" evidence="1">
    <location>
        <position position="230"/>
    </location>
</feature>